<gene>
    <name evidence="1" type="ORF">COO91_04811</name>
</gene>
<sequence>MTNDNTDWVIKQVAINTPIKSGRNVQSRVLIPTTRNKPRNEI</sequence>
<organism evidence="1 2">
    <name type="scientific">Nostoc flagelliforme CCNUN1</name>
    <dbReference type="NCBI Taxonomy" id="2038116"/>
    <lineage>
        <taxon>Bacteria</taxon>
        <taxon>Bacillati</taxon>
        <taxon>Cyanobacteriota</taxon>
        <taxon>Cyanophyceae</taxon>
        <taxon>Nostocales</taxon>
        <taxon>Nostocaceae</taxon>
        <taxon>Nostoc</taxon>
    </lineage>
</organism>
<reference evidence="1 2" key="1">
    <citation type="submission" date="2017-11" db="EMBL/GenBank/DDBJ databases">
        <title>Complete genome of a free-living desiccation-tolerant cyanobacterium and its photosynthetic adaptation to extreme terrestrial habitat.</title>
        <authorList>
            <person name="Shang J."/>
        </authorList>
    </citation>
    <scope>NUCLEOTIDE SEQUENCE [LARGE SCALE GENOMIC DNA]</scope>
    <source>
        <strain evidence="1 2">CCNUN1</strain>
    </source>
</reference>
<proteinExistence type="predicted"/>
<dbReference type="KEGG" id="nfl:COO91_04811"/>
<keyword evidence="2" id="KW-1185">Reference proteome</keyword>
<dbReference type="EMBL" id="CP024785">
    <property type="protein sequence ID" value="AUB38834.1"/>
    <property type="molecule type" value="Genomic_DNA"/>
</dbReference>
<dbReference type="AlphaFoldDB" id="A0A2K8STN5"/>
<protein>
    <submittedName>
        <fullName evidence="1">Uncharacterized protein</fullName>
    </submittedName>
</protein>
<accession>A0A2K8STN5</accession>
<name>A0A2K8STN5_9NOSO</name>
<evidence type="ECO:0000313" key="2">
    <source>
        <dbReference type="Proteomes" id="UP000232003"/>
    </source>
</evidence>
<evidence type="ECO:0000313" key="1">
    <source>
        <dbReference type="EMBL" id="AUB38834.1"/>
    </source>
</evidence>
<dbReference type="Proteomes" id="UP000232003">
    <property type="component" value="Chromosome"/>
</dbReference>